<keyword evidence="8" id="KW-0963">Cytoplasm</keyword>
<dbReference type="AlphaFoldDB" id="A0A6N6VWB2"/>
<dbReference type="InterPro" id="IPR013155">
    <property type="entry name" value="M/V/L/I-tRNA-synth_anticd-bd"/>
</dbReference>
<proteinExistence type="inferred from homology"/>
<feature type="short sequence motif" description="'KMSKS' region" evidence="8">
    <location>
        <begin position="580"/>
        <end position="584"/>
    </location>
</feature>
<evidence type="ECO:0000259" key="11">
    <source>
        <dbReference type="Pfam" id="PF08264"/>
    </source>
</evidence>
<evidence type="ECO:0000256" key="8">
    <source>
        <dbReference type="HAMAP-Rule" id="MF_00049"/>
    </source>
</evidence>
<keyword evidence="6 8" id="KW-0030">Aminoacyl-tRNA synthetase</keyword>
<evidence type="ECO:0000256" key="9">
    <source>
        <dbReference type="RuleBase" id="RU363039"/>
    </source>
</evidence>
<dbReference type="SUPFAM" id="SSF52374">
    <property type="entry name" value="Nucleotidylyl transferase"/>
    <property type="match status" value="1"/>
</dbReference>
<protein>
    <recommendedName>
        <fullName evidence="8">Leucine--tRNA ligase</fullName>
        <ecNumber evidence="8">6.1.1.4</ecNumber>
    </recommendedName>
    <alternativeName>
        <fullName evidence="8">Leucyl-tRNA synthetase</fullName>
        <shortName evidence="8">LeuRS</shortName>
    </alternativeName>
</protein>
<keyword evidence="3 8" id="KW-0547">Nucleotide-binding</keyword>
<dbReference type="GO" id="GO:0002161">
    <property type="term" value="F:aminoacyl-tRNA deacylase activity"/>
    <property type="evidence" value="ECO:0007669"/>
    <property type="project" value="InterPro"/>
</dbReference>
<dbReference type="GO" id="GO:0005524">
    <property type="term" value="F:ATP binding"/>
    <property type="evidence" value="ECO:0007669"/>
    <property type="project" value="UniProtKB-UniRule"/>
</dbReference>
<comment type="caution">
    <text evidence="8">Lacks conserved residue(s) required for the propagation of feature annotation.</text>
</comment>
<evidence type="ECO:0000256" key="4">
    <source>
        <dbReference type="ARBA" id="ARBA00022840"/>
    </source>
</evidence>
<dbReference type="Pfam" id="PF00133">
    <property type="entry name" value="tRNA-synt_1"/>
    <property type="match status" value="1"/>
</dbReference>
<comment type="subcellular location">
    <subcellularLocation>
        <location evidence="8">Cytoplasm</location>
    </subcellularLocation>
</comment>
<dbReference type="CDD" id="cd07958">
    <property type="entry name" value="Anticodon_Ia_Leu_BEm"/>
    <property type="match status" value="1"/>
</dbReference>
<keyword evidence="2 8" id="KW-0436">Ligase</keyword>
<feature type="domain" description="Leucyl-tRNA synthetase editing" evidence="13">
    <location>
        <begin position="219"/>
        <end position="403"/>
    </location>
</feature>
<dbReference type="PRINTS" id="PR00985">
    <property type="entry name" value="TRNASYNTHLEU"/>
</dbReference>
<organism evidence="14 15">
    <name type="scientific">Silvanigrella paludirubra</name>
    <dbReference type="NCBI Taxonomy" id="2499159"/>
    <lineage>
        <taxon>Bacteria</taxon>
        <taxon>Pseudomonadati</taxon>
        <taxon>Bdellovibrionota</taxon>
        <taxon>Oligoflexia</taxon>
        <taxon>Silvanigrellales</taxon>
        <taxon>Silvanigrellaceae</taxon>
        <taxon>Silvanigrella</taxon>
    </lineage>
</organism>
<evidence type="ECO:0000256" key="6">
    <source>
        <dbReference type="ARBA" id="ARBA00023146"/>
    </source>
</evidence>
<keyword evidence="4 8" id="KW-0067">ATP-binding</keyword>
<dbReference type="PANTHER" id="PTHR43740:SF2">
    <property type="entry name" value="LEUCINE--TRNA LIGASE, MITOCHONDRIAL"/>
    <property type="match status" value="1"/>
</dbReference>
<feature type="domain" description="Methionyl/Valyl/Leucyl/Isoleucyl-tRNA synthetase anticodon-binding" evidence="11">
    <location>
        <begin position="657"/>
        <end position="779"/>
    </location>
</feature>
<evidence type="ECO:0000256" key="5">
    <source>
        <dbReference type="ARBA" id="ARBA00022917"/>
    </source>
</evidence>
<dbReference type="SUPFAM" id="SSF50677">
    <property type="entry name" value="ValRS/IleRS/LeuRS editing domain"/>
    <property type="match status" value="1"/>
</dbReference>
<dbReference type="GO" id="GO:0004823">
    <property type="term" value="F:leucine-tRNA ligase activity"/>
    <property type="evidence" value="ECO:0007669"/>
    <property type="project" value="UniProtKB-UniRule"/>
</dbReference>
<dbReference type="RefSeq" id="WP_153420387.1">
    <property type="nucleotide sequence ID" value="NZ_WFLM01000003.1"/>
</dbReference>
<feature type="binding site" evidence="8">
    <location>
        <position position="583"/>
    </location>
    <ligand>
        <name>ATP</name>
        <dbReference type="ChEBI" id="CHEBI:30616"/>
    </ligand>
</feature>
<gene>
    <name evidence="8" type="primary">leuS</name>
    <name evidence="14" type="ORF">GCL60_09015</name>
</gene>
<evidence type="ECO:0000256" key="2">
    <source>
        <dbReference type="ARBA" id="ARBA00022598"/>
    </source>
</evidence>
<dbReference type="InterPro" id="IPR015413">
    <property type="entry name" value="Methionyl/Leucyl_tRNA_Synth"/>
</dbReference>
<keyword evidence="5 8" id="KW-0648">Protein biosynthesis</keyword>
<feature type="domain" description="Methionyl/Leucyl tRNA synthetase" evidence="12">
    <location>
        <begin position="40"/>
        <end position="170"/>
    </location>
</feature>
<dbReference type="OrthoDB" id="5287134at2"/>
<dbReference type="Proteomes" id="UP000437748">
    <property type="component" value="Unassembled WGS sequence"/>
</dbReference>
<comment type="catalytic activity">
    <reaction evidence="7 8">
        <text>tRNA(Leu) + L-leucine + ATP = L-leucyl-tRNA(Leu) + AMP + diphosphate</text>
        <dbReference type="Rhea" id="RHEA:11688"/>
        <dbReference type="Rhea" id="RHEA-COMP:9613"/>
        <dbReference type="Rhea" id="RHEA-COMP:9622"/>
        <dbReference type="ChEBI" id="CHEBI:30616"/>
        <dbReference type="ChEBI" id="CHEBI:33019"/>
        <dbReference type="ChEBI" id="CHEBI:57427"/>
        <dbReference type="ChEBI" id="CHEBI:78442"/>
        <dbReference type="ChEBI" id="CHEBI:78494"/>
        <dbReference type="ChEBI" id="CHEBI:456215"/>
        <dbReference type="EC" id="6.1.1.4"/>
    </reaction>
</comment>
<dbReference type="Pfam" id="PF08264">
    <property type="entry name" value="Anticodon_1"/>
    <property type="match status" value="1"/>
</dbReference>
<name>A0A6N6VWB2_9BACT</name>
<dbReference type="InterPro" id="IPR009080">
    <property type="entry name" value="tRNAsynth_Ia_anticodon-bd"/>
</dbReference>
<evidence type="ECO:0000259" key="13">
    <source>
        <dbReference type="Pfam" id="PF13603"/>
    </source>
</evidence>
<dbReference type="InterPro" id="IPR009008">
    <property type="entry name" value="Val/Leu/Ile-tRNA-synth_edit"/>
</dbReference>
<dbReference type="GO" id="GO:0006429">
    <property type="term" value="P:leucyl-tRNA aminoacylation"/>
    <property type="evidence" value="ECO:0007669"/>
    <property type="project" value="UniProtKB-UniRule"/>
</dbReference>
<dbReference type="Pfam" id="PF09334">
    <property type="entry name" value="tRNA-synt_1g"/>
    <property type="match status" value="1"/>
</dbReference>
<dbReference type="PANTHER" id="PTHR43740">
    <property type="entry name" value="LEUCYL-TRNA SYNTHETASE"/>
    <property type="match status" value="1"/>
</dbReference>
<dbReference type="Gene3D" id="1.10.730.10">
    <property type="entry name" value="Isoleucyl-tRNA Synthetase, Domain 1"/>
    <property type="match status" value="1"/>
</dbReference>
<evidence type="ECO:0000313" key="14">
    <source>
        <dbReference type="EMBL" id="KAB8038989.1"/>
    </source>
</evidence>
<dbReference type="FunFam" id="3.40.50.620:FF:000056">
    <property type="entry name" value="Leucine--tRNA ligase"/>
    <property type="match status" value="1"/>
</dbReference>
<keyword evidence="15" id="KW-1185">Reference proteome</keyword>
<dbReference type="CDD" id="cd00812">
    <property type="entry name" value="LeuRS_core"/>
    <property type="match status" value="1"/>
</dbReference>
<accession>A0A6N6VWB2</accession>
<dbReference type="SUPFAM" id="SSF47323">
    <property type="entry name" value="Anticodon-binding domain of a subclass of class I aminoacyl-tRNA synthetases"/>
    <property type="match status" value="1"/>
</dbReference>
<evidence type="ECO:0000259" key="12">
    <source>
        <dbReference type="Pfam" id="PF09334"/>
    </source>
</evidence>
<evidence type="ECO:0000313" key="15">
    <source>
        <dbReference type="Proteomes" id="UP000437748"/>
    </source>
</evidence>
<dbReference type="NCBIfam" id="TIGR00396">
    <property type="entry name" value="leuS_bact"/>
    <property type="match status" value="1"/>
</dbReference>
<evidence type="ECO:0000256" key="1">
    <source>
        <dbReference type="ARBA" id="ARBA00005594"/>
    </source>
</evidence>
<evidence type="ECO:0000256" key="3">
    <source>
        <dbReference type="ARBA" id="ARBA00022741"/>
    </source>
</evidence>
<dbReference type="InterPro" id="IPR002300">
    <property type="entry name" value="aa-tRNA-synth_Ia"/>
</dbReference>
<feature type="domain" description="Aminoacyl-tRNA synthetase class Ia" evidence="10">
    <location>
        <begin position="414"/>
        <end position="612"/>
    </location>
</feature>
<dbReference type="InterPro" id="IPR025709">
    <property type="entry name" value="Leu_tRNA-synth_edit"/>
</dbReference>
<sequence>MSYHHKQLEPYWQNHWKNKNIFKTTEDKSKPKFYALDMFPYPSSSGLHVGHPMGYTATDIVSRYYRMKGYNVLHPMGWDAFGLPAEQHAIDTGEHPSKVTYRSINNFRSQLQSLGFSYDWDKEIATCDPKYYHWTQWIFSLLYKKGLAYQAEVFVNWCPALKTVLANEEVIDGKSERGNHPVFRVPMKQWMLKITSYADRLLEDLNKLDWPESTKEIQRNWIKKSVGAKVKFSIKNNDSDKIEVFTTRPDTLFGATYMVLAPEHPLVNKLTTTSQKDKVTEYCEVTSRKSDLDRTELNKDKSGVFTGSFAINPLNGDAIEIWISDYVLMGYGTGAIMAVPAHDTRDHDFAKKFGLKIIQVIQSPDKNFDIEKEAYTEDGVIINSDFLNNLNVEEAKEKIIEHLVKNKLGEQSITYKLRDWIFSRQRYWGEPIPILKDSKGNIIRTFNENELPLTLPEVTSYEPTGDGKSPLSAITNWVQRKNEKGELEFVETDTMPGSAGSSWYFLRYIDPFNQKSIGDYEKLKYWMPVDLYVGGQEHAVGHLLYSRFWTKVLFDAGVCPVDEPFHKLVHQGMICKDGAKMSKSKGNGINPDDVIREYGADSLRVYEMFMGPLTQTKEWDDSNLAGVHRFLSRIQRYYLSDDGKSLLNNEPASQQDLKILHKTIKKLTEDIENLSFNTSIAQMMIFLNTIAESQCKNREILGEFLKLLSPFAPHLAEDLWFKCILEEKMLPEDKNYKFISLENWPKFDPSLTVDNEVKIGVQINGKHRGEILIPMNASQDEAVAAAMENANVKATLEGKTIKKTIFVANRILNFVAV</sequence>
<dbReference type="HAMAP" id="MF_00049_B">
    <property type="entry name" value="Leu_tRNA_synth_B"/>
    <property type="match status" value="1"/>
</dbReference>
<dbReference type="EC" id="6.1.1.4" evidence="8"/>
<dbReference type="InterPro" id="IPR014729">
    <property type="entry name" value="Rossmann-like_a/b/a_fold"/>
</dbReference>
<evidence type="ECO:0000256" key="7">
    <source>
        <dbReference type="ARBA" id="ARBA00047469"/>
    </source>
</evidence>
<dbReference type="Pfam" id="PF13603">
    <property type="entry name" value="tRNA-synt_1_2"/>
    <property type="match status" value="1"/>
</dbReference>
<reference evidence="14 15" key="1">
    <citation type="submission" date="2019-10" db="EMBL/GenBank/DDBJ databases">
        <title>New species of Slilvanegrellaceae.</title>
        <authorList>
            <person name="Pitt A."/>
            <person name="Hahn M.W."/>
        </authorList>
    </citation>
    <scope>NUCLEOTIDE SEQUENCE [LARGE SCALE GENOMIC DNA]</scope>
    <source>
        <strain evidence="14 15">SP-Ram-0.45-NSY-1</strain>
    </source>
</reference>
<comment type="caution">
    <text evidence="14">The sequence shown here is derived from an EMBL/GenBank/DDBJ whole genome shotgun (WGS) entry which is preliminary data.</text>
</comment>
<comment type="similarity">
    <text evidence="1 8 9">Belongs to the class-I aminoacyl-tRNA synthetase family.</text>
</comment>
<dbReference type="Gene3D" id="3.40.50.620">
    <property type="entry name" value="HUPs"/>
    <property type="match status" value="2"/>
</dbReference>
<dbReference type="FunFam" id="3.40.50.620:FF:000077">
    <property type="entry name" value="Leucine--tRNA ligase"/>
    <property type="match status" value="1"/>
</dbReference>
<evidence type="ECO:0000259" key="10">
    <source>
        <dbReference type="Pfam" id="PF00133"/>
    </source>
</evidence>
<dbReference type="Gene3D" id="3.10.20.590">
    <property type="match status" value="1"/>
</dbReference>
<dbReference type="EMBL" id="WFLM01000003">
    <property type="protein sequence ID" value="KAB8038989.1"/>
    <property type="molecule type" value="Genomic_DNA"/>
</dbReference>
<dbReference type="GO" id="GO:0005829">
    <property type="term" value="C:cytosol"/>
    <property type="evidence" value="ECO:0007669"/>
    <property type="project" value="TreeGrafter"/>
</dbReference>
<dbReference type="FunFam" id="1.10.730.10:FF:000011">
    <property type="entry name" value="Leucine--tRNA ligase chloroplastic/mitochondrial"/>
    <property type="match status" value="1"/>
</dbReference>
<dbReference type="InterPro" id="IPR002302">
    <property type="entry name" value="Leu-tRNA-ligase"/>
</dbReference>